<dbReference type="KEGG" id="moc:BB934_34060"/>
<evidence type="ECO:0000313" key="2">
    <source>
        <dbReference type="EMBL" id="ANY83329.1"/>
    </source>
</evidence>
<accession>A0A1B2EU77</accession>
<geneLocation type="plasmid" evidence="3">
    <name>unnamed3</name>
</geneLocation>
<dbReference type="KEGG" id="moc:BB934_34455"/>
<dbReference type="EMBL" id="CP016618">
    <property type="protein sequence ID" value="ANY83392.1"/>
    <property type="molecule type" value="Genomic_DNA"/>
</dbReference>
<reference evidence="3" key="1">
    <citation type="submission" date="2016-07" db="EMBL/GenBank/DDBJ databases">
        <title>Microvirga ossetica sp. nov. a new species of rhizobia isolated from root nodules of the legume species Vicia alpestris Steven originated from North Ossetia region in the Caucasus.</title>
        <authorList>
            <person name="Safronova V.I."/>
            <person name="Kuznetsova I.G."/>
            <person name="Sazanova A.L."/>
            <person name="Belimov A."/>
            <person name="Andronov E."/>
            <person name="Osledkin Y.S."/>
            <person name="Onishchuk O.P."/>
            <person name="Kurchak O.N."/>
            <person name="Shaposhnikov A.I."/>
            <person name="Willems A."/>
            <person name="Tikhonovich I.A."/>
        </authorList>
    </citation>
    <scope>NUCLEOTIDE SEQUENCE [LARGE SCALE GENOMIC DNA]</scope>
    <source>
        <strain evidence="3">V5/3M</strain>
        <plasmid evidence="3">unnamed3</plasmid>
    </source>
</reference>
<protein>
    <submittedName>
        <fullName evidence="3">Uncharacterized protein</fullName>
    </submittedName>
</protein>
<gene>
    <name evidence="2" type="ORF">BB934_34060</name>
    <name evidence="3" type="ORF">BB934_34455</name>
</gene>
<dbReference type="RefSeq" id="WP_099514346.1">
    <property type="nucleotide sequence ID" value="NZ_CP016618.1"/>
</dbReference>
<dbReference type="AlphaFoldDB" id="A0A1B2EU77"/>
<evidence type="ECO:0000256" key="1">
    <source>
        <dbReference type="SAM" id="MobiDB-lite"/>
    </source>
</evidence>
<keyword evidence="3" id="KW-0614">Plasmid</keyword>
<sequence>MSAAPFEIIPAWRIARLRAALRDAEQRGANPDDEGHNLSHRALQRRFALARRRAEQGPRQASRPKTTRKGRSFPHLKLVIIWRAILSCRSAAWRQGDTAPFGSIRRAHDQAVAACRAAGLAPPRYRTVYVLWHRGVPPADVVAALRDERQNSMG</sequence>
<dbReference type="OrthoDB" id="8019205at2"/>
<evidence type="ECO:0000313" key="3">
    <source>
        <dbReference type="EMBL" id="ANY83392.1"/>
    </source>
</evidence>
<name>A0A1B2EU77_9HYPH</name>
<dbReference type="EMBL" id="CP016618">
    <property type="protein sequence ID" value="ANY83329.1"/>
    <property type="molecule type" value="Genomic_DNA"/>
</dbReference>
<feature type="region of interest" description="Disordered" evidence="1">
    <location>
        <begin position="50"/>
        <end position="69"/>
    </location>
</feature>
<organism evidence="3">
    <name type="scientific">Microvirga ossetica</name>
    <dbReference type="NCBI Taxonomy" id="1882682"/>
    <lineage>
        <taxon>Bacteria</taxon>
        <taxon>Pseudomonadati</taxon>
        <taxon>Pseudomonadota</taxon>
        <taxon>Alphaproteobacteria</taxon>
        <taxon>Hyphomicrobiales</taxon>
        <taxon>Methylobacteriaceae</taxon>
        <taxon>Microvirga</taxon>
    </lineage>
</organism>
<proteinExistence type="predicted"/>